<evidence type="ECO:0000256" key="6">
    <source>
        <dbReference type="ARBA" id="ARBA00023242"/>
    </source>
</evidence>
<dbReference type="PANTHER" id="PTHR31313:SF81">
    <property type="entry name" value="TY1 ENHANCER ACTIVATOR"/>
    <property type="match status" value="1"/>
</dbReference>
<dbReference type="Pfam" id="PF04082">
    <property type="entry name" value="Fungal_trans"/>
    <property type="match status" value="1"/>
</dbReference>
<evidence type="ECO:0000256" key="5">
    <source>
        <dbReference type="ARBA" id="ARBA00023163"/>
    </source>
</evidence>
<feature type="domain" description="Xylanolytic transcriptional activator regulatory" evidence="7">
    <location>
        <begin position="257"/>
        <end position="337"/>
    </location>
</feature>
<gene>
    <name evidence="8" type="ORF">FB567DRAFT_565548</name>
</gene>
<dbReference type="PANTHER" id="PTHR31313">
    <property type="entry name" value="TY1 ENHANCER ACTIVATOR"/>
    <property type="match status" value="1"/>
</dbReference>
<evidence type="ECO:0000256" key="4">
    <source>
        <dbReference type="ARBA" id="ARBA00023125"/>
    </source>
</evidence>
<dbReference type="GO" id="GO:0006351">
    <property type="term" value="P:DNA-templated transcription"/>
    <property type="evidence" value="ECO:0007669"/>
    <property type="project" value="InterPro"/>
</dbReference>
<proteinExistence type="predicted"/>
<dbReference type="Proteomes" id="UP000813461">
    <property type="component" value="Unassembled WGS sequence"/>
</dbReference>
<comment type="caution">
    <text evidence="8">The sequence shown here is derived from an EMBL/GenBank/DDBJ whole genome shotgun (WGS) entry which is preliminary data.</text>
</comment>
<name>A0A8K0QSX5_9PLEO</name>
<keyword evidence="2" id="KW-0862">Zinc</keyword>
<evidence type="ECO:0000313" key="8">
    <source>
        <dbReference type="EMBL" id="KAH7066530.1"/>
    </source>
</evidence>
<organism evidence="8 9">
    <name type="scientific">Paraphoma chrysanthemicola</name>
    <dbReference type="NCBI Taxonomy" id="798071"/>
    <lineage>
        <taxon>Eukaryota</taxon>
        <taxon>Fungi</taxon>
        <taxon>Dikarya</taxon>
        <taxon>Ascomycota</taxon>
        <taxon>Pezizomycotina</taxon>
        <taxon>Dothideomycetes</taxon>
        <taxon>Pleosporomycetidae</taxon>
        <taxon>Pleosporales</taxon>
        <taxon>Pleosporineae</taxon>
        <taxon>Phaeosphaeriaceae</taxon>
        <taxon>Paraphoma</taxon>
    </lineage>
</organism>
<dbReference type="GO" id="GO:0008270">
    <property type="term" value="F:zinc ion binding"/>
    <property type="evidence" value="ECO:0007669"/>
    <property type="project" value="InterPro"/>
</dbReference>
<evidence type="ECO:0000256" key="2">
    <source>
        <dbReference type="ARBA" id="ARBA00022833"/>
    </source>
</evidence>
<keyword evidence="1" id="KW-0479">Metal-binding</keyword>
<keyword evidence="4" id="KW-0238">DNA-binding</keyword>
<evidence type="ECO:0000256" key="3">
    <source>
        <dbReference type="ARBA" id="ARBA00023015"/>
    </source>
</evidence>
<evidence type="ECO:0000313" key="9">
    <source>
        <dbReference type="Proteomes" id="UP000813461"/>
    </source>
</evidence>
<keyword evidence="9" id="KW-1185">Reference proteome</keyword>
<keyword evidence="6" id="KW-0539">Nucleus</keyword>
<dbReference type="AlphaFoldDB" id="A0A8K0QSX5"/>
<dbReference type="EMBL" id="JAGMVJ010000038">
    <property type="protein sequence ID" value="KAH7066530.1"/>
    <property type="molecule type" value="Genomic_DNA"/>
</dbReference>
<dbReference type="CDD" id="cd12148">
    <property type="entry name" value="fungal_TF_MHR"/>
    <property type="match status" value="1"/>
</dbReference>
<accession>A0A8K0QSX5</accession>
<dbReference type="OrthoDB" id="4161332at2759"/>
<evidence type="ECO:0000259" key="7">
    <source>
        <dbReference type="SMART" id="SM00906"/>
    </source>
</evidence>
<sequence length="538" mass="61035">MNCWISDQTPKTLKDGQCQMLHRKRCNGTAAPLIDSNSRKPWPGVVCEYREDHVVLLQSRVAWLEDFILNLQNASPSERAARLRTLNIASATPRQATTTSPASTQSSSTFYRTSNLHLTSDGSISFYGPTSIYHVFPHDEERPDRTDQQSTVRDTGFKNPGQVLEHFDIDLEADYPNHVYIYRDAFLRDHYGNRQEGKYWSTSLLLSICALGSLMLPENAAASIAIVSDLMHPSITAVQTFLCLAFCEIGIGNISKGWAFSGIAFRMVQDLGIQKDPEMWELDDQSFIPHEDAEIRRRIYWGCYISDKLISLIFGRPVQLLYNQGEVNELTTQPDPAFILPWRSVGFDDDALQQYTNISMIPYLKEQIKIARIVERMLSLISSASDRNTISQHPNLDSLNHSLLEWRTSLPEWADFKIWDAIDQSLKPSTAAVHLLYNATRIALNFNKAVTWDGVTQVDQAREACTLAVAEIHSIVRRFRKQHGLTHSPLVMVYALSQAIRASRAFGTSEETEHLMKSLSELAGLWRLADFIIARRLR</sequence>
<keyword evidence="5" id="KW-0804">Transcription</keyword>
<keyword evidence="3" id="KW-0805">Transcription regulation</keyword>
<dbReference type="InterPro" id="IPR051615">
    <property type="entry name" value="Transcr_Regulatory_Elem"/>
</dbReference>
<protein>
    <submittedName>
        <fullName evidence="8">Fungal-specific transcription factor domain-containing protein</fullName>
    </submittedName>
</protein>
<dbReference type="InterPro" id="IPR007219">
    <property type="entry name" value="XnlR_reg_dom"/>
</dbReference>
<evidence type="ECO:0000256" key="1">
    <source>
        <dbReference type="ARBA" id="ARBA00022723"/>
    </source>
</evidence>
<dbReference type="GO" id="GO:0003677">
    <property type="term" value="F:DNA binding"/>
    <property type="evidence" value="ECO:0007669"/>
    <property type="project" value="UniProtKB-KW"/>
</dbReference>
<dbReference type="SMART" id="SM00906">
    <property type="entry name" value="Fungal_trans"/>
    <property type="match status" value="1"/>
</dbReference>
<reference evidence="8" key="1">
    <citation type="journal article" date="2021" name="Nat. Commun.">
        <title>Genetic determinants of endophytism in the Arabidopsis root mycobiome.</title>
        <authorList>
            <person name="Mesny F."/>
            <person name="Miyauchi S."/>
            <person name="Thiergart T."/>
            <person name="Pickel B."/>
            <person name="Atanasova L."/>
            <person name="Karlsson M."/>
            <person name="Huettel B."/>
            <person name="Barry K.W."/>
            <person name="Haridas S."/>
            <person name="Chen C."/>
            <person name="Bauer D."/>
            <person name="Andreopoulos W."/>
            <person name="Pangilinan J."/>
            <person name="LaButti K."/>
            <person name="Riley R."/>
            <person name="Lipzen A."/>
            <person name="Clum A."/>
            <person name="Drula E."/>
            <person name="Henrissat B."/>
            <person name="Kohler A."/>
            <person name="Grigoriev I.V."/>
            <person name="Martin F.M."/>
            <person name="Hacquard S."/>
        </authorList>
    </citation>
    <scope>NUCLEOTIDE SEQUENCE</scope>
    <source>
        <strain evidence="8">MPI-SDFR-AT-0120</strain>
    </source>
</reference>